<evidence type="ECO:0000259" key="12">
    <source>
        <dbReference type="PROSITE" id="PS51462"/>
    </source>
</evidence>
<protein>
    <recommendedName>
        <fullName evidence="11">8-oxo-dGTP diphosphatase</fullName>
        <ecNumber evidence="11">3.6.1.55</ecNumber>
    </recommendedName>
</protein>
<gene>
    <name evidence="13" type="ORF">GIY23_04205</name>
</gene>
<dbReference type="PANTHER" id="PTHR47707:SF1">
    <property type="entry name" value="NUDIX HYDROLASE FAMILY PROTEIN"/>
    <property type="match status" value="1"/>
</dbReference>
<dbReference type="InterPro" id="IPR047127">
    <property type="entry name" value="MutT-like"/>
</dbReference>
<keyword evidence="7" id="KW-0378">Hydrolase</keyword>
<evidence type="ECO:0000313" key="13">
    <source>
        <dbReference type="EMBL" id="QGK68853.1"/>
    </source>
</evidence>
<dbReference type="GO" id="GO:0044715">
    <property type="term" value="F:8-oxo-dGDP phosphatase activity"/>
    <property type="evidence" value="ECO:0007669"/>
    <property type="project" value="TreeGrafter"/>
</dbReference>
<dbReference type="InterPro" id="IPR020476">
    <property type="entry name" value="Nudix_hydrolase"/>
</dbReference>
<dbReference type="InterPro" id="IPR000086">
    <property type="entry name" value="NUDIX_hydrolase_dom"/>
</dbReference>
<evidence type="ECO:0000256" key="6">
    <source>
        <dbReference type="ARBA" id="ARBA00022763"/>
    </source>
</evidence>
<dbReference type="PRINTS" id="PR00502">
    <property type="entry name" value="NUDIXFAMILY"/>
</dbReference>
<keyword evidence="8" id="KW-0460">Magnesium</keyword>
<dbReference type="GO" id="GO:0035539">
    <property type="term" value="F:8-oxo-7,8-dihydrodeoxyguanosine triphosphate pyrophosphatase activity"/>
    <property type="evidence" value="ECO:0007669"/>
    <property type="project" value="UniProtKB-EC"/>
</dbReference>
<dbReference type="KEGG" id="sace:GIY23_04205"/>
<keyword evidence="6" id="KW-0227">DNA damage</keyword>
<dbReference type="GO" id="GO:0008413">
    <property type="term" value="F:8-oxo-7,8-dihydroguanosine triphosphate pyrophosphatase activity"/>
    <property type="evidence" value="ECO:0007669"/>
    <property type="project" value="TreeGrafter"/>
</dbReference>
<dbReference type="Gene3D" id="3.90.79.10">
    <property type="entry name" value="Nucleoside Triphosphate Pyrophosphohydrolase"/>
    <property type="match status" value="1"/>
</dbReference>
<evidence type="ECO:0000256" key="3">
    <source>
        <dbReference type="ARBA" id="ARBA00022457"/>
    </source>
</evidence>
<evidence type="ECO:0000256" key="11">
    <source>
        <dbReference type="ARBA" id="ARBA00038905"/>
    </source>
</evidence>
<dbReference type="EMBL" id="CP045929">
    <property type="protein sequence ID" value="QGK68853.1"/>
    <property type="molecule type" value="Genomic_DNA"/>
</dbReference>
<dbReference type="GO" id="GO:0006281">
    <property type="term" value="P:DNA repair"/>
    <property type="evidence" value="ECO:0007669"/>
    <property type="project" value="UniProtKB-KW"/>
</dbReference>
<dbReference type="EC" id="3.6.1.55" evidence="11"/>
<evidence type="ECO:0000256" key="5">
    <source>
        <dbReference type="ARBA" id="ARBA00022723"/>
    </source>
</evidence>
<comment type="cofactor">
    <cofactor evidence="1">
        <name>Mg(2+)</name>
        <dbReference type="ChEBI" id="CHEBI:18420"/>
    </cofactor>
</comment>
<evidence type="ECO:0000313" key="14">
    <source>
        <dbReference type="Proteomes" id="UP000371041"/>
    </source>
</evidence>
<keyword evidence="9" id="KW-0234">DNA repair</keyword>
<keyword evidence="4" id="KW-0235">DNA replication</keyword>
<dbReference type="AlphaFoldDB" id="A0A5Q3Q3D3"/>
<keyword evidence="3" id="KW-0515">Mutator protein</keyword>
<evidence type="ECO:0000256" key="8">
    <source>
        <dbReference type="ARBA" id="ARBA00022842"/>
    </source>
</evidence>
<feature type="domain" description="Nudix hydrolase" evidence="12">
    <location>
        <begin position="141"/>
        <end position="280"/>
    </location>
</feature>
<evidence type="ECO:0000256" key="2">
    <source>
        <dbReference type="ARBA" id="ARBA00005582"/>
    </source>
</evidence>
<accession>A0A5Q3Q3D3</accession>
<dbReference type="InterPro" id="IPR015797">
    <property type="entry name" value="NUDIX_hydrolase-like_dom_sf"/>
</dbReference>
<dbReference type="GO" id="GO:0044716">
    <property type="term" value="F:8-oxo-GDP phosphatase activity"/>
    <property type="evidence" value="ECO:0007669"/>
    <property type="project" value="TreeGrafter"/>
</dbReference>
<evidence type="ECO:0000256" key="4">
    <source>
        <dbReference type="ARBA" id="ARBA00022705"/>
    </source>
</evidence>
<dbReference type="GO" id="GO:0046872">
    <property type="term" value="F:metal ion binding"/>
    <property type="evidence" value="ECO:0007669"/>
    <property type="project" value="UniProtKB-KW"/>
</dbReference>
<comment type="catalytic activity">
    <reaction evidence="10">
        <text>8-oxo-dGTP + H2O = 8-oxo-dGMP + diphosphate + H(+)</text>
        <dbReference type="Rhea" id="RHEA:31575"/>
        <dbReference type="ChEBI" id="CHEBI:15377"/>
        <dbReference type="ChEBI" id="CHEBI:15378"/>
        <dbReference type="ChEBI" id="CHEBI:33019"/>
        <dbReference type="ChEBI" id="CHEBI:63224"/>
        <dbReference type="ChEBI" id="CHEBI:77896"/>
        <dbReference type="EC" id="3.6.1.55"/>
    </reaction>
</comment>
<evidence type="ECO:0000256" key="10">
    <source>
        <dbReference type="ARBA" id="ARBA00035861"/>
    </source>
</evidence>
<proteinExistence type="inferred from homology"/>
<dbReference type="SUPFAM" id="SSF55961">
    <property type="entry name" value="Bet v1-like"/>
    <property type="match status" value="1"/>
</dbReference>
<dbReference type="Proteomes" id="UP000371041">
    <property type="component" value="Chromosome"/>
</dbReference>
<evidence type="ECO:0000256" key="9">
    <source>
        <dbReference type="ARBA" id="ARBA00023204"/>
    </source>
</evidence>
<keyword evidence="5" id="KW-0479">Metal-binding</keyword>
<name>A0A5Q3Q3D3_9PSEU</name>
<dbReference type="PROSITE" id="PS51462">
    <property type="entry name" value="NUDIX"/>
    <property type="match status" value="1"/>
</dbReference>
<comment type="similarity">
    <text evidence="2">Belongs to the Nudix hydrolase family.</text>
</comment>
<sequence length="281" mass="30183">MRRSAAVDAPAHTVAAVLREPSTLVRALAGAGVRARVSDTVGRLLVPGDEVRLGFPFSPWMVPTWLRVVRATPNGMRVVLVRGLWRELTVEASLTELGGRTELVAEFRGTAAFGAASRRSVEHALDTVVREIGAVAQDWAGRRVVVGAAIVHDGLLLTQQRRFPVADAGRWELPGGRVEPGESEVDAVVRECNEELGVGVAVDGGVAAGGSGGATSRVGTDVPLEPDSVLRIHRARLLDPSEVPRPIEHRRLRWVGAAELGELDWLEADRVLVHSLRLMEA</sequence>
<dbReference type="PANTHER" id="PTHR47707">
    <property type="entry name" value="8-OXO-DGTP DIPHOSPHATASE"/>
    <property type="match status" value="1"/>
</dbReference>
<dbReference type="Pfam" id="PF00293">
    <property type="entry name" value="NUDIX"/>
    <property type="match status" value="1"/>
</dbReference>
<organism evidence="13 14">
    <name type="scientific">Allosaccharopolyspora coralli</name>
    <dbReference type="NCBI Taxonomy" id="2665642"/>
    <lineage>
        <taxon>Bacteria</taxon>
        <taxon>Bacillati</taxon>
        <taxon>Actinomycetota</taxon>
        <taxon>Actinomycetes</taxon>
        <taxon>Pseudonocardiales</taxon>
        <taxon>Pseudonocardiaceae</taxon>
        <taxon>Allosaccharopolyspora</taxon>
    </lineage>
</organism>
<dbReference type="SUPFAM" id="SSF55811">
    <property type="entry name" value="Nudix"/>
    <property type="match status" value="1"/>
</dbReference>
<dbReference type="GO" id="GO:0006260">
    <property type="term" value="P:DNA replication"/>
    <property type="evidence" value="ECO:0007669"/>
    <property type="project" value="UniProtKB-KW"/>
</dbReference>
<dbReference type="RefSeq" id="WP_154075456.1">
    <property type="nucleotide sequence ID" value="NZ_CP045929.1"/>
</dbReference>
<keyword evidence="14" id="KW-1185">Reference proteome</keyword>
<evidence type="ECO:0000256" key="7">
    <source>
        <dbReference type="ARBA" id="ARBA00022801"/>
    </source>
</evidence>
<reference evidence="14" key="1">
    <citation type="submission" date="2019-11" db="EMBL/GenBank/DDBJ databases">
        <title>The complete genome sequence of Saccharopolyspora sp. E2A.</title>
        <authorList>
            <person name="Zhang G."/>
        </authorList>
    </citation>
    <scope>NUCLEOTIDE SEQUENCE [LARGE SCALE GENOMIC DNA]</scope>
    <source>
        <strain evidence="14">E2A</strain>
    </source>
</reference>
<evidence type="ECO:0000256" key="1">
    <source>
        <dbReference type="ARBA" id="ARBA00001946"/>
    </source>
</evidence>